<dbReference type="InterPro" id="IPR051060">
    <property type="entry name" value="Carbamoyltrans_HypF-like"/>
</dbReference>
<dbReference type="PANTHER" id="PTHR42959:SF1">
    <property type="entry name" value="CARBAMOYLTRANSFERASE HYPF"/>
    <property type="match status" value="1"/>
</dbReference>
<evidence type="ECO:0000256" key="1">
    <source>
        <dbReference type="ARBA" id="ARBA00008097"/>
    </source>
</evidence>
<evidence type="ECO:0000259" key="3">
    <source>
        <dbReference type="Pfam" id="PF22521"/>
    </source>
</evidence>
<comment type="similarity">
    <text evidence="1">Belongs to the carbamoyltransferase HypF family.</text>
</comment>
<dbReference type="OrthoDB" id="9808093at2"/>
<dbReference type="AlphaFoldDB" id="A0A8B6X8N7"/>
<dbReference type="Gene3D" id="3.30.420.40">
    <property type="match status" value="1"/>
</dbReference>
<evidence type="ECO:0000313" key="5">
    <source>
        <dbReference type="RefSeq" id="WP_051377791.1"/>
    </source>
</evidence>
<dbReference type="Pfam" id="PF22521">
    <property type="entry name" value="HypF_C_2"/>
    <property type="match status" value="1"/>
</dbReference>
<dbReference type="Proteomes" id="UP000675920">
    <property type="component" value="Unplaced"/>
</dbReference>
<dbReference type="GO" id="GO:0051604">
    <property type="term" value="P:protein maturation"/>
    <property type="evidence" value="ECO:0007669"/>
    <property type="project" value="TreeGrafter"/>
</dbReference>
<organism evidence="4 5">
    <name type="scientific">Derxia gummosa DSM 723</name>
    <dbReference type="NCBI Taxonomy" id="1121388"/>
    <lineage>
        <taxon>Bacteria</taxon>
        <taxon>Pseudomonadati</taxon>
        <taxon>Pseudomonadota</taxon>
        <taxon>Betaproteobacteria</taxon>
        <taxon>Burkholderiales</taxon>
        <taxon>Alcaligenaceae</taxon>
        <taxon>Derxia</taxon>
    </lineage>
</organism>
<dbReference type="Pfam" id="PF17788">
    <property type="entry name" value="HypF_C"/>
    <property type="match status" value="1"/>
</dbReference>
<sequence length="415" mass="42478">MTPPPVAGVAPPLDAQPACLAFGAWLKNRICLVGDPARLGGDGVRWSALHGDLGDPGACAALEASAEALLAAAEAEGIEIGVVAHDLHPDFFSSQLAVRIADRLGVPAVPVQHHHAHIAAALAEHRHAGPAIGLALDGVGLGTDGGAWGGELLLVEADDWLRLGALQPLALPGGDIAAREPWRMAAALLHALGLDRQIEFRLAPRVGETAARTVAAMLARNLNCPTATGAGRWFDAIAGLLALSDRQTEEAEAAIALETAARLHLEAGGAALAGFTIPDGWLLAEDPPHADAPGFTALDLRPFALALLDGLDATGRDDASVGHWAAAFHATLSAGLADWAIAAARAQDVRTVALSGGCFFNRLLRVDLGARLAAAGLEVIDSARAGLGDSGLALGQAWVARQALACRDVLPGDAF</sequence>
<dbReference type="InterPro" id="IPR041440">
    <property type="entry name" value="HypF_C"/>
</dbReference>
<evidence type="ECO:0008006" key="6">
    <source>
        <dbReference type="Google" id="ProtNLM"/>
    </source>
</evidence>
<reference evidence="5" key="1">
    <citation type="submission" date="2025-08" db="UniProtKB">
        <authorList>
            <consortium name="RefSeq"/>
        </authorList>
    </citation>
    <scope>IDENTIFICATION</scope>
</reference>
<protein>
    <recommendedName>
        <fullName evidence="6">Hydrogenase maturation protein HypF</fullName>
    </recommendedName>
</protein>
<dbReference type="PANTHER" id="PTHR42959">
    <property type="entry name" value="CARBAMOYLTRANSFERASE"/>
    <property type="match status" value="1"/>
</dbReference>
<feature type="domain" description="HypF Kae1-like" evidence="2">
    <location>
        <begin position="16"/>
        <end position="124"/>
    </location>
</feature>
<dbReference type="InterPro" id="IPR055128">
    <property type="entry name" value="HypF_C_2"/>
</dbReference>
<name>A0A8B6X8N7_9BURK</name>
<keyword evidence="4" id="KW-1185">Reference proteome</keyword>
<dbReference type="RefSeq" id="WP_051377791.1">
    <property type="nucleotide sequence ID" value="NZ_AXWS01000004.1"/>
</dbReference>
<accession>A0A8B6X8N7</accession>
<dbReference type="GO" id="GO:0008270">
    <property type="term" value="F:zinc ion binding"/>
    <property type="evidence" value="ECO:0007669"/>
    <property type="project" value="TreeGrafter"/>
</dbReference>
<evidence type="ECO:0000313" key="4">
    <source>
        <dbReference type="Proteomes" id="UP000675920"/>
    </source>
</evidence>
<dbReference type="GO" id="GO:0016743">
    <property type="term" value="F:carboxyl- or carbamoyltransferase activity"/>
    <property type="evidence" value="ECO:0007669"/>
    <property type="project" value="TreeGrafter"/>
</dbReference>
<dbReference type="Gene3D" id="3.30.420.360">
    <property type="match status" value="1"/>
</dbReference>
<proteinExistence type="inferred from homology"/>
<evidence type="ECO:0000259" key="2">
    <source>
        <dbReference type="Pfam" id="PF17788"/>
    </source>
</evidence>
<feature type="domain" description="Carbamoyltransferase Kae1-like" evidence="3">
    <location>
        <begin position="133"/>
        <end position="396"/>
    </location>
</feature>